<name>A0A2H1WXG7_SPOFR</name>
<keyword evidence="2" id="KW-0812">Transmembrane</keyword>
<feature type="region of interest" description="Disordered" evidence="1">
    <location>
        <begin position="369"/>
        <end position="388"/>
    </location>
</feature>
<keyword evidence="2" id="KW-1133">Transmembrane helix</keyword>
<feature type="transmembrane region" description="Helical" evidence="2">
    <location>
        <begin position="280"/>
        <end position="302"/>
    </location>
</feature>
<evidence type="ECO:0000256" key="1">
    <source>
        <dbReference type="SAM" id="MobiDB-lite"/>
    </source>
</evidence>
<evidence type="ECO:0000256" key="2">
    <source>
        <dbReference type="SAM" id="Phobius"/>
    </source>
</evidence>
<evidence type="ECO:0000313" key="3">
    <source>
        <dbReference type="EMBL" id="SOQ57760.1"/>
    </source>
</evidence>
<proteinExistence type="predicted"/>
<keyword evidence="2" id="KW-0472">Membrane</keyword>
<sequence>MGKKKAIGDEIDCTKAIKMERFVTDADEASNSWFHIFCLPYSLLLKIWDSCMSACKGTNQVFVYIMFLQYLICRIKAMVTPHPIFTPYYFYMFCQILLMGLFLALFWFLWGDSLVMPFVDNVISAFIGRKVNPPTALSMISKSKPKAKVNETRRTVSFRKYCFTKKDLYTMPLDNSPRTVSPAAILTFVLQVLMTDAEKKAFRCDDVKGEKFFVQTDDIGSGTTWLEILCSPLIICSKLYDIYQGLTAGTNELLLMIVQCLYLLCKIKRSVSPSPIFYPYYFYMVVQVCMISAIFLTIWLLWGRSVIIPFFKAFYYAMIQDYDDLIVPKRKRSKPNISRLTFRKYCFKKGDIFDTQVDSSMSPIVVRRKRADGSPNSKRSVPPMDIYNTRGDIGALPFKKE</sequence>
<feature type="transmembrane region" description="Helical" evidence="2">
    <location>
        <begin position="88"/>
        <end position="110"/>
    </location>
</feature>
<dbReference type="AlphaFoldDB" id="A0A2H1WXG7"/>
<protein>
    <submittedName>
        <fullName evidence="3">SFRICE_029653</fullName>
    </submittedName>
</protein>
<gene>
    <name evidence="3" type="ORF">SFRICE_029653</name>
</gene>
<accession>A0A2H1WXG7</accession>
<reference evidence="3" key="1">
    <citation type="submission" date="2016-07" db="EMBL/GenBank/DDBJ databases">
        <authorList>
            <person name="Bretaudeau A."/>
        </authorList>
    </citation>
    <scope>NUCLEOTIDE SEQUENCE</scope>
    <source>
        <strain evidence="3">Rice</strain>
        <tissue evidence="3">Whole body</tissue>
    </source>
</reference>
<organism evidence="3">
    <name type="scientific">Spodoptera frugiperda</name>
    <name type="common">Fall armyworm</name>
    <dbReference type="NCBI Taxonomy" id="7108"/>
    <lineage>
        <taxon>Eukaryota</taxon>
        <taxon>Metazoa</taxon>
        <taxon>Ecdysozoa</taxon>
        <taxon>Arthropoda</taxon>
        <taxon>Hexapoda</taxon>
        <taxon>Insecta</taxon>
        <taxon>Pterygota</taxon>
        <taxon>Neoptera</taxon>
        <taxon>Endopterygota</taxon>
        <taxon>Lepidoptera</taxon>
        <taxon>Glossata</taxon>
        <taxon>Ditrysia</taxon>
        <taxon>Noctuoidea</taxon>
        <taxon>Noctuidae</taxon>
        <taxon>Amphipyrinae</taxon>
        <taxon>Spodoptera</taxon>
    </lineage>
</organism>
<dbReference type="EMBL" id="ODYU01011805">
    <property type="protein sequence ID" value="SOQ57760.1"/>
    <property type="molecule type" value="Genomic_DNA"/>
</dbReference>